<accession>A0A6A1TNW5</accession>
<dbReference type="Pfam" id="PF00990">
    <property type="entry name" value="GGDEF"/>
    <property type="match status" value="1"/>
</dbReference>
<name>A0A6A1TNW5_NEOGA</name>
<dbReference type="EMBL" id="VZUL01000002">
    <property type="protein sequence ID" value="KAB1085635.1"/>
    <property type="molecule type" value="Genomic_DNA"/>
</dbReference>
<dbReference type="Gene3D" id="3.30.70.270">
    <property type="match status" value="1"/>
</dbReference>
<evidence type="ECO:0000313" key="2">
    <source>
        <dbReference type="EMBL" id="KAB1085635.1"/>
    </source>
</evidence>
<dbReference type="CDD" id="cd01949">
    <property type="entry name" value="GGDEF"/>
    <property type="match status" value="1"/>
</dbReference>
<evidence type="ECO:0000259" key="1">
    <source>
        <dbReference type="PROSITE" id="PS50887"/>
    </source>
</evidence>
<proteinExistence type="predicted"/>
<gene>
    <name evidence="2" type="ORF">F4V91_03795</name>
</gene>
<reference evidence="2 3" key="1">
    <citation type="submission" date="2019-09" db="EMBL/GenBank/DDBJ databases">
        <title>Genome sequencing of Ng87 strain.</title>
        <authorList>
            <person name="Karasev E.S."/>
            <person name="Andronov E."/>
        </authorList>
    </citation>
    <scope>NUCLEOTIDE SEQUENCE [LARGE SCALE GENOMIC DNA]</scope>
    <source>
        <strain evidence="2 3">Ng87</strain>
    </source>
</reference>
<protein>
    <submittedName>
        <fullName evidence="2">GGDEF domain-containing protein</fullName>
    </submittedName>
</protein>
<dbReference type="InterPro" id="IPR000160">
    <property type="entry name" value="GGDEF_dom"/>
</dbReference>
<organism evidence="2 3">
    <name type="scientific">Neorhizobium galegae</name>
    <name type="common">Rhizobium galegae</name>
    <dbReference type="NCBI Taxonomy" id="399"/>
    <lineage>
        <taxon>Bacteria</taxon>
        <taxon>Pseudomonadati</taxon>
        <taxon>Pseudomonadota</taxon>
        <taxon>Alphaproteobacteria</taxon>
        <taxon>Hyphomicrobiales</taxon>
        <taxon>Rhizobiaceae</taxon>
        <taxon>Rhizobium/Agrobacterium group</taxon>
        <taxon>Neorhizobium</taxon>
    </lineage>
</organism>
<evidence type="ECO:0000313" key="3">
    <source>
        <dbReference type="Proteomes" id="UP000386575"/>
    </source>
</evidence>
<dbReference type="NCBIfam" id="TIGR00254">
    <property type="entry name" value="GGDEF"/>
    <property type="match status" value="1"/>
</dbReference>
<dbReference type="Proteomes" id="UP000386575">
    <property type="component" value="Unassembled WGS sequence"/>
</dbReference>
<dbReference type="PANTHER" id="PTHR46663">
    <property type="entry name" value="DIGUANYLATE CYCLASE DGCT-RELATED"/>
    <property type="match status" value="1"/>
</dbReference>
<dbReference type="InterPro" id="IPR052163">
    <property type="entry name" value="DGC-Regulatory_Protein"/>
</dbReference>
<dbReference type="InterPro" id="IPR029787">
    <property type="entry name" value="Nucleotide_cyclase"/>
</dbReference>
<sequence>MQYSKINDTLGHAAGDEVLKTLSWRMVNCVRVTDLLVRLGGDEFAIVFSNVSHDELGLMRRLQELRTAISKPIVIDDKSVTATCSMGVAFFPQDGDTPEELLARADRAMYEAKDLGRDRLRVSHVPGDGLGI</sequence>
<dbReference type="SMART" id="SM00267">
    <property type="entry name" value="GGDEF"/>
    <property type="match status" value="1"/>
</dbReference>
<dbReference type="SUPFAM" id="SSF55073">
    <property type="entry name" value="Nucleotide cyclase"/>
    <property type="match status" value="1"/>
</dbReference>
<feature type="domain" description="GGDEF" evidence="1">
    <location>
        <begin position="1"/>
        <end position="125"/>
    </location>
</feature>
<dbReference type="PANTHER" id="PTHR46663:SF2">
    <property type="entry name" value="GGDEF DOMAIN-CONTAINING PROTEIN"/>
    <property type="match status" value="1"/>
</dbReference>
<dbReference type="PROSITE" id="PS50887">
    <property type="entry name" value="GGDEF"/>
    <property type="match status" value="1"/>
</dbReference>
<comment type="caution">
    <text evidence="2">The sequence shown here is derived from an EMBL/GenBank/DDBJ whole genome shotgun (WGS) entry which is preliminary data.</text>
</comment>
<dbReference type="InterPro" id="IPR043128">
    <property type="entry name" value="Rev_trsase/Diguanyl_cyclase"/>
</dbReference>
<dbReference type="AlphaFoldDB" id="A0A6A1TNW5"/>